<evidence type="ECO:0000313" key="1">
    <source>
        <dbReference type="EMBL" id="MFE3872612.1"/>
    </source>
</evidence>
<keyword evidence="2" id="KW-1185">Reference proteome</keyword>
<protein>
    <submittedName>
        <fullName evidence="1">Uncharacterized protein</fullName>
    </submittedName>
</protein>
<accession>A0ABW6I9D7</accession>
<dbReference type="Proteomes" id="UP001600107">
    <property type="component" value="Unassembled WGS sequence"/>
</dbReference>
<comment type="caution">
    <text evidence="1">The sequence shown here is derived from an EMBL/GenBank/DDBJ whole genome shotgun (WGS) entry which is preliminary data.</text>
</comment>
<dbReference type="EMBL" id="JBHZPY010000017">
    <property type="protein sequence ID" value="MFE3872612.1"/>
    <property type="molecule type" value="Genomic_DNA"/>
</dbReference>
<reference evidence="1 2" key="1">
    <citation type="submission" date="2024-06" db="EMBL/GenBank/DDBJ databases">
        <title>Flavobacterium spp. isolated from glacier.</title>
        <authorList>
            <person name="Han D."/>
        </authorList>
    </citation>
    <scope>NUCLEOTIDE SEQUENCE [LARGE SCALE GENOMIC DNA]</scope>
    <source>
        <strain evidence="1 2">ZS1P70</strain>
    </source>
</reference>
<organism evidence="1 2">
    <name type="scientific">Flavobacterium zhoui</name>
    <dbReference type="NCBI Taxonomy" id="3230414"/>
    <lineage>
        <taxon>Bacteria</taxon>
        <taxon>Pseudomonadati</taxon>
        <taxon>Bacteroidota</taxon>
        <taxon>Flavobacteriia</taxon>
        <taxon>Flavobacteriales</taxon>
        <taxon>Flavobacteriaceae</taxon>
        <taxon>Flavobacterium</taxon>
    </lineage>
</organism>
<gene>
    <name evidence="1" type="ORF">ACFX5F_15425</name>
</gene>
<sequence length="116" mass="12976">MKFSTLILATIILFLAIKPGIDLISLQNNNEQNCYDGQCKSIADNEKSSSQQKQKDDRSGKSCNPFQVCSSCVLQCSTNQLAEISKPEISTNQNFTYQSVFTSQFAPDFWQPPKIV</sequence>
<evidence type="ECO:0000313" key="2">
    <source>
        <dbReference type="Proteomes" id="UP001600107"/>
    </source>
</evidence>
<dbReference type="RefSeq" id="WP_379852922.1">
    <property type="nucleotide sequence ID" value="NZ_JBHZPY010000017.1"/>
</dbReference>
<name>A0ABW6I9D7_9FLAO</name>
<proteinExistence type="predicted"/>